<feature type="transmembrane region" description="Helical" evidence="8">
    <location>
        <begin position="280"/>
        <end position="302"/>
    </location>
</feature>
<dbReference type="PANTHER" id="PTHR36838:SF1">
    <property type="entry name" value="SLR1864 PROTEIN"/>
    <property type="match status" value="1"/>
</dbReference>
<feature type="transmembrane region" description="Helical" evidence="8">
    <location>
        <begin position="60"/>
        <end position="81"/>
    </location>
</feature>
<gene>
    <name evidence="9" type="ORF">MBSD_1716</name>
    <name evidence="10" type="ORF">MBSD_n0590</name>
</gene>
<evidence type="ECO:0000256" key="3">
    <source>
        <dbReference type="ARBA" id="ARBA00022448"/>
    </source>
</evidence>
<protein>
    <submittedName>
        <fullName evidence="10">Malate permease</fullName>
    </submittedName>
</protein>
<evidence type="ECO:0000256" key="8">
    <source>
        <dbReference type="SAM" id="Phobius"/>
    </source>
</evidence>
<dbReference type="InterPro" id="IPR038770">
    <property type="entry name" value="Na+/solute_symporter_sf"/>
</dbReference>
<organism evidence="10">
    <name type="scientific">Mizugakiibacter sediminis</name>
    <dbReference type="NCBI Taxonomy" id="1475481"/>
    <lineage>
        <taxon>Bacteria</taxon>
        <taxon>Pseudomonadati</taxon>
        <taxon>Pseudomonadota</taxon>
        <taxon>Gammaproteobacteria</taxon>
        <taxon>Lysobacterales</taxon>
        <taxon>Rhodanobacteraceae</taxon>
        <taxon>Mizugakiibacter</taxon>
    </lineage>
</organism>
<feature type="transmembrane region" description="Helical" evidence="8">
    <location>
        <begin position="35"/>
        <end position="54"/>
    </location>
</feature>
<evidence type="ECO:0000256" key="4">
    <source>
        <dbReference type="ARBA" id="ARBA00022475"/>
    </source>
</evidence>
<feature type="transmembrane region" description="Helical" evidence="8">
    <location>
        <begin position="6"/>
        <end position="23"/>
    </location>
</feature>
<evidence type="ECO:0000256" key="1">
    <source>
        <dbReference type="ARBA" id="ARBA00004651"/>
    </source>
</evidence>
<dbReference type="Gene3D" id="1.20.1530.20">
    <property type="match status" value="1"/>
</dbReference>
<keyword evidence="5 8" id="KW-0812">Transmembrane</keyword>
<keyword evidence="3" id="KW-0813">Transport</keyword>
<evidence type="ECO:0000313" key="9">
    <source>
        <dbReference type="EMBL" id="GAN45176.1"/>
    </source>
</evidence>
<evidence type="ECO:0000313" key="10">
    <source>
        <dbReference type="EMBL" id="GAP65301.1"/>
    </source>
</evidence>
<dbReference type="PANTHER" id="PTHR36838">
    <property type="entry name" value="AUXIN EFFLUX CARRIER FAMILY PROTEIN"/>
    <property type="match status" value="1"/>
</dbReference>
<name>A0A0K8QKV5_9GAMM</name>
<feature type="transmembrane region" description="Helical" evidence="8">
    <location>
        <begin position="161"/>
        <end position="180"/>
    </location>
</feature>
<dbReference type="GO" id="GO:0055085">
    <property type="term" value="P:transmembrane transport"/>
    <property type="evidence" value="ECO:0007669"/>
    <property type="project" value="InterPro"/>
</dbReference>
<evidence type="ECO:0000256" key="7">
    <source>
        <dbReference type="ARBA" id="ARBA00023136"/>
    </source>
</evidence>
<dbReference type="EMBL" id="DF952379">
    <property type="protein sequence ID" value="GAN45176.1"/>
    <property type="molecule type" value="Genomic_DNA"/>
</dbReference>
<dbReference type="AlphaFoldDB" id="A0A0K8QKV5"/>
<sequence>MAARIVPAFAFIVALIAIGHLLGRRRVLPERAADTLNLVVLYVNLPAAVLLHASKLHASPQLLGLVAVPWLLLGASVLAVLGLARWRRWPREVTAVLLLTVPLGNTSYLGYPLTEALLGAAALPYAVVYDQFGSFLILSTYGLTVLALYGRGARPRLGEIARRILAFPAFIALVLALTVVPAEPPAWLAAMLQRLADMLMPMVALAIGLQLKLKPEHAHRAPLAIGLALKLLALPALALGLGALFGLHGDLRAVAVLESAMASMITAAALASMAGLAPELAAAMVGYGIVLMTATLPLWLLLLR</sequence>
<comment type="subcellular location">
    <subcellularLocation>
        <location evidence="1">Cell membrane</location>
        <topology evidence="1">Multi-pass membrane protein</topology>
    </subcellularLocation>
</comment>
<dbReference type="EMBL" id="DF970157">
    <property type="protein sequence ID" value="GAP65301.1"/>
    <property type="molecule type" value="Genomic_DNA"/>
</dbReference>
<dbReference type="RefSeq" id="WP_062534950.1">
    <property type="nucleotide sequence ID" value="NZ_DF970157.1"/>
</dbReference>
<proteinExistence type="inferred from homology"/>
<dbReference type="Pfam" id="PF03547">
    <property type="entry name" value="Mem_trans"/>
    <property type="match status" value="2"/>
</dbReference>
<dbReference type="InterPro" id="IPR004776">
    <property type="entry name" value="Mem_transp_PIN-like"/>
</dbReference>
<accession>A0A0K8QKV5</accession>
<dbReference type="GO" id="GO:0005886">
    <property type="term" value="C:plasma membrane"/>
    <property type="evidence" value="ECO:0007669"/>
    <property type="project" value="UniProtKB-SubCell"/>
</dbReference>
<dbReference type="STRING" id="1475481.GCA_000953855_00598"/>
<feature type="transmembrane region" description="Helical" evidence="8">
    <location>
        <begin position="131"/>
        <end position="149"/>
    </location>
</feature>
<comment type="similarity">
    <text evidence="2">Belongs to the auxin efflux carrier (TC 2.A.69) family.</text>
</comment>
<keyword evidence="7 8" id="KW-0472">Membrane</keyword>
<keyword evidence="4" id="KW-1003">Cell membrane</keyword>
<feature type="transmembrane region" description="Helical" evidence="8">
    <location>
        <begin position="93"/>
        <end position="111"/>
    </location>
</feature>
<feature type="transmembrane region" description="Helical" evidence="8">
    <location>
        <begin position="223"/>
        <end position="247"/>
    </location>
</feature>
<evidence type="ECO:0000256" key="2">
    <source>
        <dbReference type="ARBA" id="ARBA00010145"/>
    </source>
</evidence>
<keyword evidence="6 8" id="KW-1133">Transmembrane helix</keyword>
<dbReference type="OrthoDB" id="9786183at2"/>
<feature type="transmembrane region" description="Helical" evidence="8">
    <location>
        <begin position="253"/>
        <end position="273"/>
    </location>
</feature>
<reference evidence="9" key="1">
    <citation type="submission" date="2015-03" db="EMBL/GenBank/DDBJ databases">
        <title>Draft genome sequence of Mizugakiibacter sediminis skMP5.</title>
        <authorList>
            <person name="Watanabe T."/>
            <person name="Kojima H."/>
            <person name="Fukui M."/>
        </authorList>
    </citation>
    <scope>NUCLEOTIDE SEQUENCE</scope>
    <source>
        <strain evidence="9">SkMP5</strain>
    </source>
</reference>
<reference evidence="10" key="2">
    <citation type="submission" date="2015-08" db="EMBL/GenBank/DDBJ databases">
        <title>Complete DNA Sequence of Pseudomonas syringae pv. actinidiae, the Causal Agent of Kiwifruit Canker Disease.</title>
        <authorList>
            <person name="Rikkerink E.H.A."/>
            <person name="Fineran P.C."/>
        </authorList>
    </citation>
    <scope>NUCLEOTIDE SEQUENCE</scope>
    <source>
        <strain evidence="10">SkMP5</strain>
    </source>
</reference>
<keyword evidence="11" id="KW-1185">Reference proteome</keyword>
<dbReference type="Proteomes" id="UP000253740">
    <property type="component" value="Unassembled WGS sequence"/>
</dbReference>
<evidence type="ECO:0000256" key="5">
    <source>
        <dbReference type="ARBA" id="ARBA00022692"/>
    </source>
</evidence>
<evidence type="ECO:0000313" key="11">
    <source>
        <dbReference type="Proteomes" id="UP000253740"/>
    </source>
</evidence>
<dbReference type="HOGENOM" id="CLU_056175_5_0_6"/>
<evidence type="ECO:0000256" key="6">
    <source>
        <dbReference type="ARBA" id="ARBA00022989"/>
    </source>
</evidence>